<dbReference type="EMBL" id="JAAHCF010000301">
    <property type="protein sequence ID" value="KAK8145321.1"/>
    <property type="molecule type" value="Genomic_DNA"/>
</dbReference>
<reference evidence="2 3" key="1">
    <citation type="submission" date="2020-02" db="EMBL/GenBank/DDBJ databases">
        <title>Comparative genomics of the hypocrealean fungal genus Beauvera.</title>
        <authorList>
            <person name="Showalter D.N."/>
            <person name="Bushley K.E."/>
            <person name="Rehner S.A."/>
        </authorList>
    </citation>
    <scope>NUCLEOTIDE SEQUENCE [LARGE SCALE GENOMIC DNA]</scope>
    <source>
        <strain evidence="2 3">ARSEF4384</strain>
    </source>
</reference>
<proteinExistence type="predicted"/>
<dbReference type="Proteomes" id="UP001397290">
    <property type="component" value="Unassembled WGS sequence"/>
</dbReference>
<protein>
    <submittedName>
        <fullName evidence="2">Uncharacterized protein</fullName>
    </submittedName>
</protein>
<evidence type="ECO:0000313" key="2">
    <source>
        <dbReference type="EMBL" id="KAK8145321.1"/>
    </source>
</evidence>
<gene>
    <name evidence="2" type="ORF">G3M48_004649</name>
</gene>
<accession>A0AAW0RU63</accession>
<name>A0AAW0RU63_9HYPO</name>
<comment type="caution">
    <text evidence="2">The sequence shown here is derived from an EMBL/GenBank/DDBJ whole genome shotgun (WGS) entry which is preliminary data.</text>
</comment>
<sequence length="251" mass="27767">MAIDQSFTPATGARGRRRFPVGFHHDAQNELMSSPVRRSTSAARNGRGQRRHLGKDVNPNAKYYGILANEEDETVDAFDAIDLESETRKTIAKEKERMTNRVDVLRTFVESIAACARKFDHGYAHAVADFTKSLLRHWNQFLHSGEIVGAAGSFATWAPARLIPSVASCLAAGADCAVAASGMDKLLDARNSISMRINAPNEMPVVYYRGSTLHDIITCLHTQTLQPSTAEVFYTVRRRCRDRYGTVPAPL</sequence>
<feature type="region of interest" description="Disordered" evidence="1">
    <location>
        <begin position="35"/>
        <end position="57"/>
    </location>
</feature>
<keyword evidence="3" id="KW-1185">Reference proteome</keyword>
<evidence type="ECO:0000256" key="1">
    <source>
        <dbReference type="SAM" id="MobiDB-lite"/>
    </source>
</evidence>
<dbReference type="AlphaFoldDB" id="A0AAW0RU63"/>
<evidence type="ECO:0000313" key="3">
    <source>
        <dbReference type="Proteomes" id="UP001397290"/>
    </source>
</evidence>
<organism evidence="2 3">
    <name type="scientific">Beauveria asiatica</name>
    <dbReference type="NCBI Taxonomy" id="1069075"/>
    <lineage>
        <taxon>Eukaryota</taxon>
        <taxon>Fungi</taxon>
        <taxon>Dikarya</taxon>
        <taxon>Ascomycota</taxon>
        <taxon>Pezizomycotina</taxon>
        <taxon>Sordariomycetes</taxon>
        <taxon>Hypocreomycetidae</taxon>
        <taxon>Hypocreales</taxon>
        <taxon>Cordycipitaceae</taxon>
        <taxon>Beauveria</taxon>
    </lineage>
</organism>